<comment type="caution">
    <text evidence="1">The sequence shown here is derived from an EMBL/GenBank/DDBJ whole genome shotgun (WGS) entry which is preliminary data.</text>
</comment>
<sequence>MERAIHGWLPCPYIISVIHHSHALHWRRPVCPGLSTQDLRWKHKPYLITRRGSANGATGYRSCKTGLRGKTDRPSLRLWTMSSDFGFRVSSAM</sequence>
<protein>
    <submittedName>
        <fullName evidence="1">Uncharacterized protein</fullName>
    </submittedName>
</protein>
<organism evidence="1 2">
    <name type="scientific">Colletotrichum asianum</name>
    <dbReference type="NCBI Taxonomy" id="702518"/>
    <lineage>
        <taxon>Eukaryota</taxon>
        <taxon>Fungi</taxon>
        <taxon>Dikarya</taxon>
        <taxon>Ascomycota</taxon>
        <taxon>Pezizomycotina</taxon>
        <taxon>Sordariomycetes</taxon>
        <taxon>Hypocreomycetidae</taxon>
        <taxon>Glomerellales</taxon>
        <taxon>Glomerellaceae</taxon>
        <taxon>Colletotrichum</taxon>
        <taxon>Colletotrichum gloeosporioides species complex</taxon>
    </lineage>
</organism>
<reference evidence="1 2" key="1">
    <citation type="submission" date="2019-12" db="EMBL/GenBank/DDBJ databases">
        <title>A genome sequence resource for the geographically widespread anthracnose pathogen Colletotrichum asianum.</title>
        <authorList>
            <person name="Meng Y."/>
        </authorList>
    </citation>
    <scope>NUCLEOTIDE SEQUENCE [LARGE SCALE GENOMIC DNA]</scope>
    <source>
        <strain evidence="1 2">ICMP 18580</strain>
    </source>
</reference>
<keyword evidence="2" id="KW-1185">Reference proteome</keyword>
<proteinExistence type="predicted"/>
<evidence type="ECO:0000313" key="2">
    <source>
        <dbReference type="Proteomes" id="UP000434172"/>
    </source>
</evidence>
<name>A0A8H3WVD0_9PEZI</name>
<dbReference type="AlphaFoldDB" id="A0A8H3WVD0"/>
<evidence type="ECO:0000313" key="1">
    <source>
        <dbReference type="EMBL" id="KAF0332073.1"/>
    </source>
</evidence>
<accession>A0A8H3WVD0</accession>
<gene>
    <name evidence="1" type="ORF">GQ607_000089</name>
</gene>
<dbReference type="Proteomes" id="UP000434172">
    <property type="component" value="Unassembled WGS sequence"/>
</dbReference>
<dbReference type="EMBL" id="WOWK01000001">
    <property type="protein sequence ID" value="KAF0332073.1"/>
    <property type="molecule type" value="Genomic_DNA"/>
</dbReference>